<keyword evidence="2" id="KW-1185">Reference proteome</keyword>
<dbReference type="Proteomes" id="UP000673975">
    <property type="component" value="Unassembled WGS sequence"/>
</dbReference>
<proteinExistence type="predicted"/>
<comment type="caution">
    <text evidence="1">The sequence shown here is derived from an EMBL/GenBank/DDBJ whole genome shotgun (WGS) entry which is preliminary data.</text>
</comment>
<dbReference type="InterPro" id="IPR038636">
    <property type="entry name" value="Wzi_sf"/>
</dbReference>
<dbReference type="Pfam" id="PF14052">
    <property type="entry name" value="Caps_assemb_Wzi"/>
    <property type="match status" value="1"/>
</dbReference>
<reference evidence="1" key="1">
    <citation type="submission" date="2021-02" db="EMBL/GenBank/DDBJ databases">
        <title>Natronogracilivirga saccharolytica gen. nov. sp. nov. a new anaerobic, haloalkiliphilic carbohydrate-fermenting bacterium from soda lake and proposing of Cyclonatronumiaceae fam. nov. in the phylum Balneolaeota.</title>
        <authorList>
            <person name="Zhilina T.N."/>
            <person name="Sorokin D.Y."/>
            <person name="Zavarzina D.G."/>
            <person name="Toshchakov S.V."/>
            <person name="Kublanov I.V."/>
        </authorList>
    </citation>
    <scope>NUCLEOTIDE SEQUENCE</scope>
    <source>
        <strain evidence="1">Z-1702</strain>
    </source>
</reference>
<dbReference type="Gene3D" id="2.40.160.130">
    <property type="entry name" value="Capsule assembly protein Wzi"/>
    <property type="match status" value="1"/>
</dbReference>
<organism evidence="1 2">
    <name type="scientific">Natronogracilivirga saccharolytica</name>
    <dbReference type="NCBI Taxonomy" id="2812953"/>
    <lineage>
        <taxon>Bacteria</taxon>
        <taxon>Pseudomonadati</taxon>
        <taxon>Balneolota</taxon>
        <taxon>Balneolia</taxon>
        <taxon>Balneolales</taxon>
        <taxon>Cyclonatronaceae</taxon>
        <taxon>Natronogracilivirga</taxon>
    </lineage>
</organism>
<sequence>MSDWPMDGYGSAQRCIACCLGILLISSLIPQKANGSDHTARIGLSQNLSTTETPFWLHANRDGRIPPNSARNFGLYGRYDRPLFQNSEVIDGGAGFRLDLLASDLETRLRFTELYAHLAIAGWQLHIGRFYDTIGLNPDHLTTGSMMMSRNAMQPFKIRLSTTGFRPVPLTGERLAFRARWSEGILTDTRFVENTRVHQKYLYLRLELVENVFITGGVAHNLMWGGRHPELGHVHRSFRDWLSDVLAQPDRRVFDNVSPVGNGLGAYEAGLEYRLPGSWRIGAHRMFFIDDKESLNLRSPRDGMWTVYFDRRGDDTSRLIEYIIYEHINTKNQDAGTGDAYGRARYYSHYVYRDGWVHHGQILGTPFFTIDPEKIGTDERILVNNIVLAHHLGFSGSIDSSLSYELVMTYSRNYGICNDQTSGGGCRGSAEDPVQQRDDYVPFHELRRDRYSTMVTLRFPVDRIPGLGPASIILSGKEGRSGSVHLSASVDAGDFYEQVRLGFEVGLSMPLN</sequence>
<dbReference type="AlphaFoldDB" id="A0A8J7S8K8"/>
<accession>A0A8J7S8K8</accession>
<protein>
    <recommendedName>
        <fullName evidence="3">Capsule assembly Wzi family protein</fullName>
    </recommendedName>
</protein>
<dbReference type="EMBL" id="JAFIDN010000004">
    <property type="protein sequence ID" value="MBP3192293.1"/>
    <property type="molecule type" value="Genomic_DNA"/>
</dbReference>
<evidence type="ECO:0008006" key="3">
    <source>
        <dbReference type="Google" id="ProtNLM"/>
    </source>
</evidence>
<dbReference type="InterPro" id="IPR026950">
    <property type="entry name" value="Caps_assemb_Wzi"/>
</dbReference>
<name>A0A8J7S8K8_9BACT</name>
<evidence type="ECO:0000313" key="1">
    <source>
        <dbReference type="EMBL" id="MBP3192293.1"/>
    </source>
</evidence>
<gene>
    <name evidence="1" type="ORF">NATSA_06435</name>
</gene>
<evidence type="ECO:0000313" key="2">
    <source>
        <dbReference type="Proteomes" id="UP000673975"/>
    </source>
</evidence>